<evidence type="ECO:0000259" key="3">
    <source>
        <dbReference type="Pfam" id="PF07064"/>
    </source>
</evidence>
<dbReference type="PANTHER" id="PTHR22746:SF10">
    <property type="entry name" value="GUANINE NUCLEOTIDE EXCHANGE FACTOR SUBUNIT RIC1"/>
    <property type="match status" value="1"/>
</dbReference>
<sequence length="1004" mass="116340">MVWLNSSPTLSVPLVDPETPLVARCMPHAPLIVILTESAVLIYHQHTFLPLASHRRTKDSLYQHGYNANFRIQDISVNTSKLQQSTHVNLIVQTTTSYLVVFQINISYSKSMFSILDAKTDETLQAGLPLITTQSSFSLANILKSATRSIIAGHDATSNLENIEHFNNSNAEDELNNFAVPHVKISIFRILKISIGLSDFWLKHNSHNLFVYHSNDLQIINLKTFVNEVYSLDDLDWYVSKSPVHIMKYNEYFNYFLFVNSDNEIWYMTFNSEKELIGHKVSDLEIKIVSNSMSFHFNPQFNLVLVSTDKGLLLYRTESMEDTARFTFIKRMQLDPNHSQEVSTETINVNWSPCGEFFTSIHGSTWRIYSKFGNCYFNSKEILKELNTTANDTKKLVDFLKVSHVLVPSNSRNIVVIDSNNESMYLLEILNNSTTHHDKYNPTLVLTNSEYLNVLVESKQTIAKFPILPSFKSIMRQIQVVNQPPKSHKCLNGKLTISSNIYHQMSISYGDKISISTPFMTEGGDINHTLWFNFHDYLQETLNIINHFWFQDYLVLVNRNFVKSEVNEVERLTDELLILDTSPSKYGHGGNGYKFNSDSIIWRYNLDQCVLAYDISCFNGNQDQLVVITNEYKIIMFNISKYDLVKHKGSNNSKIFVGMNKTINLKSISNKLSIQNISSIKLVEGRHFLILLNTGEFCILKSSGENSNVYDLIMINNCVEFFRLKTLYDEFLYLSTGSSILIYKLTDITNCSGKVMVHPIVIKNDDYFFQPLILNVTHNDKKNKSINLIGFETFSFSRNKHLTLKTRINYKLILNDFIEFDLVNNNKDLSIFDKYKEYSNFQYCLELLLFKHLTNIDDDIQSDADGKVLKILIQLIDKQEGASEFIYINCLRKIEVGYWYKFFDTLETTPLKFMNKLISMGQVELCYNYLIIYLNFKKEYEAPTKKTESLLDDQDQTIILKIIKMLDSAERWDWCFELCRFIKLLEPSSELLRKVKKQVEVLNK</sequence>
<dbReference type="Proteomes" id="UP001497600">
    <property type="component" value="Chromosome A"/>
</dbReference>
<accession>A0ABP0E7B9</accession>
<comment type="subcellular location">
    <subcellularLocation>
        <location evidence="1">Membrane</location>
    </subcellularLocation>
</comment>
<evidence type="ECO:0000256" key="1">
    <source>
        <dbReference type="ARBA" id="ARBA00004370"/>
    </source>
</evidence>
<dbReference type="Pfam" id="PF07064">
    <property type="entry name" value="RIC1"/>
    <property type="match status" value="1"/>
</dbReference>
<evidence type="ECO:0000313" key="4">
    <source>
        <dbReference type="EMBL" id="CAK7893289.1"/>
    </source>
</evidence>
<dbReference type="PANTHER" id="PTHR22746">
    <property type="entry name" value="RAB6A-GEF COMPLEX PARTNER PROTEIN 1"/>
    <property type="match status" value="1"/>
</dbReference>
<name>A0ABP0E7B9_9ASCO</name>
<protein>
    <recommendedName>
        <fullName evidence="3">RIC1 C-terminal alpha solenoid region domain-containing protein</fullName>
    </recommendedName>
</protein>
<dbReference type="InterPro" id="IPR009771">
    <property type="entry name" value="RIC1_C"/>
</dbReference>
<organism evidence="4 5">
    <name type="scientific">[Candida] anglica</name>
    <dbReference type="NCBI Taxonomy" id="148631"/>
    <lineage>
        <taxon>Eukaryota</taxon>
        <taxon>Fungi</taxon>
        <taxon>Dikarya</taxon>
        <taxon>Ascomycota</taxon>
        <taxon>Saccharomycotina</taxon>
        <taxon>Pichiomycetes</taxon>
        <taxon>Debaryomycetaceae</taxon>
        <taxon>Kurtzmaniella</taxon>
    </lineage>
</organism>
<proteinExistence type="predicted"/>
<keyword evidence="5" id="KW-1185">Reference proteome</keyword>
<gene>
    <name evidence="4" type="ORF">CAAN4_A06634</name>
</gene>
<evidence type="ECO:0000256" key="2">
    <source>
        <dbReference type="ARBA" id="ARBA00023136"/>
    </source>
</evidence>
<reference evidence="4 5" key="1">
    <citation type="submission" date="2024-01" db="EMBL/GenBank/DDBJ databases">
        <authorList>
            <consortium name="Genoscope - CEA"/>
            <person name="William W."/>
        </authorList>
    </citation>
    <scope>NUCLEOTIDE SEQUENCE [LARGE SCALE GENOMIC DNA]</scope>
    <source>
        <strain evidence="4 5">29B2s-10</strain>
    </source>
</reference>
<dbReference type="EMBL" id="OZ004253">
    <property type="protein sequence ID" value="CAK7893289.1"/>
    <property type="molecule type" value="Genomic_DNA"/>
</dbReference>
<keyword evidence="2" id="KW-0472">Membrane</keyword>
<evidence type="ECO:0000313" key="5">
    <source>
        <dbReference type="Proteomes" id="UP001497600"/>
    </source>
</evidence>
<feature type="domain" description="RIC1 C-terminal alpha solenoid region" evidence="3">
    <location>
        <begin position="819"/>
        <end position="1000"/>
    </location>
</feature>
<dbReference type="InterPro" id="IPR040096">
    <property type="entry name" value="Ric1"/>
</dbReference>